<protein>
    <submittedName>
        <fullName evidence="2">Effector-binding domain-containing protein</fullName>
    </submittedName>
</protein>
<dbReference type="SMART" id="SM00871">
    <property type="entry name" value="AraC_E_bind"/>
    <property type="match status" value="1"/>
</dbReference>
<accession>A0A4Q7ZQ58</accession>
<comment type="caution">
    <text evidence="2">The sequence shown here is derived from an EMBL/GenBank/DDBJ whole genome shotgun (WGS) entry which is preliminary data.</text>
</comment>
<dbReference type="Gene3D" id="3.20.80.10">
    <property type="entry name" value="Regulatory factor, effector binding domain"/>
    <property type="match status" value="1"/>
</dbReference>
<dbReference type="SUPFAM" id="SSF55136">
    <property type="entry name" value="Probable bacterial effector-binding domain"/>
    <property type="match status" value="1"/>
</dbReference>
<feature type="domain" description="AraC effector-binding" evidence="1">
    <location>
        <begin position="4"/>
        <end position="154"/>
    </location>
</feature>
<dbReference type="InterPro" id="IPR010499">
    <property type="entry name" value="AraC_E-bd"/>
</dbReference>
<dbReference type="Proteomes" id="UP000292564">
    <property type="component" value="Unassembled WGS sequence"/>
</dbReference>
<reference evidence="2 3" key="1">
    <citation type="submission" date="2019-02" db="EMBL/GenBank/DDBJ databases">
        <title>Sequencing the genomes of 1000 actinobacteria strains.</title>
        <authorList>
            <person name="Klenk H.-P."/>
        </authorList>
    </citation>
    <scope>NUCLEOTIDE SEQUENCE [LARGE SCALE GENOMIC DNA]</scope>
    <source>
        <strain evidence="2 3">DSM 45162</strain>
    </source>
</reference>
<dbReference type="InterPro" id="IPR029442">
    <property type="entry name" value="GyrI-like"/>
</dbReference>
<evidence type="ECO:0000259" key="1">
    <source>
        <dbReference type="SMART" id="SM00871"/>
    </source>
</evidence>
<dbReference type="Pfam" id="PF06445">
    <property type="entry name" value="GyrI-like"/>
    <property type="match status" value="1"/>
</dbReference>
<dbReference type="OrthoDB" id="7849865at2"/>
<evidence type="ECO:0000313" key="2">
    <source>
        <dbReference type="EMBL" id="RZU53242.1"/>
    </source>
</evidence>
<dbReference type="AlphaFoldDB" id="A0A4Q7ZQ58"/>
<keyword evidence="3" id="KW-1185">Reference proteome</keyword>
<dbReference type="EMBL" id="SHKY01000001">
    <property type="protein sequence ID" value="RZU53242.1"/>
    <property type="molecule type" value="Genomic_DNA"/>
</dbReference>
<dbReference type="InterPro" id="IPR011256">
    <property type="entry name" value="Reg_factor_effector_dom_sf"/>
</dbReference>
<name>A0A4Q7ZQ58_9ACTN</name>
<sequence length="156" mass="16855">MTRYEITARTRQRQTTAVARATLTVAEIGPWLSRTYGQAAACAQAQGAAITGPPFARYHRLGPDRFSIEAGFPVLPPVVAEGGIQPSALPGGSIATTVHLGPYEQMTPAYEALTRWIKEHGGRPAGDPWEVYHSDPATQPDPATWRTEIVQPYMAG</sequence>
<evidence type="ECO:0000313" key="3">
    <source>
        <dbReference type="Proteomes" id="UP000292564"/>
    </source>
</evidence>
<organism evidence="2 3">
    <name type="scientific">Krasilnikovia cinnamomea</name>
    <dbReference type="NCBI Taxonomy" id="349313"/>
    <lineage>
        <taxon>Bacteria</taxon>
        <taxon>Bacillati</taxon>
        <taxon>Actinomycetota</taxon>
        <taxon>Actinomycetes</taxon>
        <taxon>Micromonosporales</taxon>
        <taxon>Micromonosporaceae</taxon>
        <taxon>Krasilnikovia</taxon>
    </lineage>
</organism>
<dbReference type="RefSeq" id="WP_130511749.1">
    <property type="nucleotide sequence ID" value="NZ_SHKY01000001.1"/>
</dbReference>
<gene>
    <name evidence="2" type="ORF">EV385_5145</name>
</gene>
<proteinExistence type="predicted"/>